<protein>
    <submittedName>
        <fullName evidence="2">Uncharacterized protein</fullName>
    </submittedName>
</protein>
<gene>
    <name evidence="2" type="ORF">COHA_001188</name>
</gene>
<comment type="caution">
    <text evidence="2">The sequence shown here is derived from an EMBL/GenBank/DDBJ whole genome shotgun (WGS) entry which is preliminary data.</text>
</comment>
<proteinExistence type="predicted"/>
<feature type="transmembrane region" description="Helical" evidence="1">
    <location>
        <begin position="93"/>
        <end position="111"/>
    </location>
</feature>
<name>A0AAD5DZ29_9CHLO</name>
<keyword evidence="1" id="KW-0812">Transmembrane</keyword>
<organism evidence="2 3">
    <name type="scientific">Chlorella ohadii</name>
    <dbReference type="NCBI Taxonomy" id="2649997"/>
    <lineage>
        <taxon>Eukaryota</taxon>
        <taxon>Viridiplantae</taxon>
        <taxon>Chlorophyta</taxon>
        <taxon>core chlorophytes</taxon>
        <taxon>Trebouxiophyceae</taxon>
        <taxon>Chlorellales</taxon>
        <taxon>Chlorellaceae</taxon>
        <taxon>Chlorella clade</taxon>
        <taxon>Chlorella</taxon>
    </lineage>
</organism>
<evidence type="ECO:0000313" key="2">
    <source>
        <dbReference type="EMBL" id="KAI7845143.1"/>
    </source>
</evidence>
<sequence>MPKPGDAVRDYVALDADLVAWHAGFGALVDRASGMAVVGLMTDGDLGIELEFNAAAGSDKRALKSQLYAPRDITLLVYLLLSAAIFMTRALPLSALVLVLNICNLSVCLALKGMTDALLKACEAIDSSIQEFLMLPLESTPLALQQQAACLQKLQAVASVFAGTRYCYNINLPFVGSLSVSVAVMASVAGATTLRCLHRLMRGLLGVHSRSAHHHHNSHAKKDQ</sequence>
<dbReference type="AlphaFoldDB" id="A0AAD5DZ29"/>
<keyword evidence="3" id="KW-1185">Reference proteome</keyword>
<keyword evidence="1" id="KW-1133">Transmembrane helix</keyword>
<evidence type="ECO:0000256" key="1">
    <source>
        <dbReference type="SAM" id="Phobius"/>
    </source>
</evidence>
<reference evidence="2" key="1">
    <citation type="submission" date="2020-11" db="EMBL/GenBank/DDBJ databases">
        <title>Chlorella ohadii genome sequencing and assembly.</title>
        <authorList>
            <person name="Murik O."/>
            <person name="Treves H."/>
            <person name="Kedem I."/>
            <person name="Shotland Y."/>
            <person name="Kaplan A."/>
        </authorList>
    </citation>
    <scope>NUCLEOTIDE SEQUENCE</scope>
    <source>
        <strain evidence="2">1</strain>
    </source>
</reference>
<keyword evidence="1" id="KW-0472">Membrane</keyword>
<accession>A0AAD5DZ29</accession>
<dbReference type="Proteomes" id="UP001205105">
    <property type="component" value="Unassembled WGS sequence"/>
</dbReference>
<evidence type="ECO:0000313" key="3">
    <source>
        <dbReference type="Proteomes" id="UP001205105"/>
    </source>
</evidence>
<dbReference type="EMBL" id="JADXDR010000020">
    <property type="protein sequence ID" value="KAI7845143.1"/>
    <property type="molecule type" value="Genomic_DNA"/>
</dbReference>